<dbReference type="RefSeq" id="WP_170198336.1">
    <property type="nucleotide sequence ID" value="NZ_BMVO01000004.1"/>
</dbReference>
<gene>
    <name evidence="6" type="primary">asnB</name>
    <name evidence="6" type="ORF">GCM10010346_18620</name>
</gene>
<protein>
    <recommendedName>
        <fullName evidence="2">asparagine synthase (glutamine-hydrolyzing)</fullName>
        <ecNumber evidence="2">6.3.5.4</ecNumber>
    </recommendedName>
</protein>
<evidence type="ECO:0000313" key="6">
    <source>
        <dbReference type="EMBL" id="GHA96176.1"/>
    </source>
</evidence>
<dbReference type="InterPro" id="IPR029055">
    <property type="entry name" value="Ntn_hydrolases_N"/>
</dbReference>
<keyword evidence="3" id="KW-0061">Asparagine biosynthesis</keyword>
<keyword evidence="3" id="KW-0028">Amino-acid biosynthesis</keyword>
<dbReference type="Proteomes" id="UP000599437">
    <property type="component" value="Unassembled WGS sequence"/>
</dbReference>
<comment type="pathway">
    <text evidence="1">Amino-acid biosynthesis; L-asparagine biosynthesis; L-asparagine from L-aspartate (L-Gln route): step 1/1.</text>
</comment>
<keyword evidence="7" id="KW-1185">Reference proteome</keyword>
<dbReference type="InterPro" id="IPR001962">
    <property type="entry name" value="Asn_synthase"/>
</dbReference>
<dbReference type="Pfam" id="PF00733">
    <property type="entry name" value="Asn_synthase"/>
    <property type="match status" value="1"/>
</dbReference>
<evidence type="ECO:0000259" key="5">
    <source>
        <dbReference type="Pfam" id="PF00733"/>
    </source>
</evidence>
<dbReference type="PANTHER" id="PTHR43284">
    <property type="entry name" value="ASPARAGINE SYNTHETASE (GLUTAMINE-HYDROLYZING)"/>
    <property type="match status" value="1"/>
</dbReference>
<proteinExistence type="predicted"/>
<comment type="caution">
    <text evidence="6">The sequence shown here is derived from an EMBL/GenBank/DDBJ whole genome shotgun (WGS) entry which is preliminary data.</text>
</comment>
<dbReference type="EC" id="6.3.5.4" evidence="2"/>
<dbReference type="SUPFAM" id="SSF56235">
    <property type="entry name" value="N-terminal nucleophile aminohydrolases (Ntn hydrolases)"/>
    <property type="match status" value="1"/>
</dbReference>
<name>A0ABQ3DIS0_9ACTN</name>
<dbReference type="InterPro" id="IPR051786">
    <property type="entry name" value="ASN_synthetase/amidase"/>
</dbReference>
<accession>A0ABQ3DIS0</accession>
<evidence type="ECO:0000256" key="2">
    <source>
        <dbReference type="ARBA" id="ARBA00012737"/>
    </source>
</evidence>
<dbReference type="InterPro" id="IPR014729">
    <property type="entry name" value="Rossmann-like_a/b/a_fold"/>
</dbReference>
<evidence type="ECO:0000256" key="3">
    <source>
        <dbReference type="ARBA" id="ARBA00022888"/>
    </source>
</evidence>
<dbReference type="SUPFAM" id="SSF52402">
    <property type="entry name" value="Adenine nucleotide alpha hydrolases-like"/>
    <property type="match status" value="1"/>
</dbReference>
<dbReference type="EMBL" id="BMVO01000004">
    <property type="protein sequence ID" value="GHA96176.1"/>
    <property type="molecule type" value="Genomic_DNA"/>
</dbReference>
<evidence type="ECO:0000256" key="4">
    <source>
        <dbReference type="ARBA" id="ARBA00048741"/>
    </source>
</evidence>
<evidence type="ECO:0000256" key="1">
    <source>
        <dbReference type="ARBA" id="ARBA00005187"/>
    </source>
</evidence>
<feature type="domain" description="Asparagine synthetase" evidence="5">
    <location>
        <begin position="209"/>
        <end position="604"/>
    </location>
</feature>
<dbReference type="PANTHER" id="PTHR43284:SF1">
    <property type="entry name" value="ASPARAGINE SYNTHETASE"/>
    <property type="match status" value="1"/>
</dbReference>
<reference evidence="7" key="1">
    <citation type="journal article" date="2019" name="Int. J. Syst. Evol. Microbiol.">
        <title>The Global Catalogue of Microorganisms (GCM) 10K type strain sequencing project: providing services to taxonomists for standard genome sequencing and annotation.</title>
        <authorList>
            <consortium name="The Broad Institute Genomics Platform"/>
            <consortium name="The Broad Institute Genome Sequencing Center for Infectious Disease"/>
            <person name="Wu L."/>
            <person name="Ma J."/>
        </authorList>
    </citation>
    <scope>NUCLEOTIDE SEQUENCE [LARGE SCALE GENOMIC DNA]</scope>
    <source>
        <strain evidence="7">JCM 4737</strain>
    </source>
</reference>
<dbReference type="NCBIfam" id="NF033561">
    <property type="entry name" value="macrolact_Ik_Al"/>
    <property type="match status" value="1"/>
</dbReference>
<evidence type="ECO:0000313" key="7">
    <source>
        <dbReference type="Proteomes" id="UP000599437"/>
    </source>
</evidence>
<dbReference type="Gene3D" id="3.40.50.620">
    <property type="entry name" value="HUPs"/>
    <property type="match status" value="2"/>
</dbReference>
<organism evidence="6 7">
    <name type="scientific">Streptomyces chryseus</name>
    <dbReference type="NCBI Taxonomy" id="68186"/>
    <lineage>
        <taxon>Bacteria</taxon>
        <taxon>Bacillati</taxon>
        <taxon>Actinomycetota</taxon>
        <taxon>Actinomycetes</taxon>
        <taxon>Kitasatosporales</taxon>
        <taxon>Streptomycetaceae</taxon>
        <taxon>Streptomyces</taxon>
    </lineage>
</organism>
<sequence>MIDVTAADHSTDRRLHPGFTGCFPLPAGPSAPLLRVTGHWREGELRSHRCAGGTVITVGQCLAGERQFAADAERALATDRLTTLTRWAGSYLCVVVRPGDLTAFVDLAGQYPLYYRRRSGRTWIGSRPMDTAVAAGGGCRPDPQVLAAQIFCPGVPLLPESRSVVAGVERLGGGHALRITADGEAVQWEYETLRPRDDASAATAAEALGAALDESVGLRAARARTLTADFSGGLDSTSVAFLSLRHRTDPLPVFTYHRADTSCDDLEFARGYARLDERLRLEVVTGTTAGTLPYQDLHDGECDGEPNPAAVGAARTRLRLERIAAHGGDLHLGGEGGDALLSPPPSYLAGLARPGGLRRLFRDGHQLARARHSSPLHVVGRAAHLARTPVATALRRTAERLESPGERAPHWLDTLSWWVPPGPEAAWLTPSARGELAELARTRASGRRARERRTDGPPDLRTTLHELRASASAQRQLAHLAAPFGIWPQAPFLDNDVVRACLLLPAHRRSRPPALKPLLGSALAGVVPAPVLARRTKGDYSDEDYQGARRAAGTLRDIIGTSRLAALGVIEPRAVTASLDRALMGLRAPFPALNRFLGVELWLRNTSWPGDSQYGGSS</sequence>
<comment type="catalytic activity">
    <reaction evidence="4">
        <text>L-aspartate + L-glutamine + ATP + H2O = L-asparagine + L-glutamate + AMP + diphosphate + H(+)</text>
        <dbReference type="Rhea" id="RHEA:12228"/>
        <dbReference type="ChEBI" id="CHEBI:15377"/>
        <dbReference type="ChEBI" id="CHEBI:15378"/>
        <dbReference type="ChEBI" id="CHEBI:29985"/>
        <dbReference type="ChEBI" id="CHEBI:29991"/>
        <dbReference type="ChEBI" id="CHEBI:30616"/>
        <dbReference type="ChEBI" id="CHEBI:33019"/>
        <dbReference type="ChEBI" id="CHEBI:58048"/>
        <dbReference type="ChEBI" id="CHEBI:58359"/>
        <dbReference type="ChEBI" id="CHEBI:456215"/>
        <dbReference type="EC" id="6.3.5.4"/>
    </reaction>
</comment>